<dbReference type="PANTHER" id="PTHR11439:SF440">
    <property type="entry name" value="INTEGRASE CATALYTIC DOMAIN-CONTAINING PROTEIN"/>
    <property type="match status" value="1"/>
</dbReference>
<dbReference type="OMA" id="IHERTAP"/>
<dbReference type="PANTHER" id="PTHR11439">
    <property type="entry name" value="GAG-POL-RELATED RETROTRANSPOSON"/>
    <property type="match status" value="1"/>
</dbReference>
<feature type="compositionally biased region" description="Polar residues" evidence="3">
    <location>
        <begin position="724"/>
        <end position="746"/>
    </location>
</feature>
<accession>A0A284RMC5</accession>
<dbReference type="PROSITE" id="PS50994">
    <property type="entry name" value="INTEGRASE"/>
    <property type="match status" value="1"/>
</dbReference>
<dbReference type="GO" id="GO:0004190">
    <property type="term" value="F:aspartic-type endopeptidase activity"/>
    <property type="evidence" value="ECO:0007669"/>
    <property type="project" value="UniProtKB-KW"/>
</dbReference>
<keyword evidence="6" id="KW-1185">Reference proteome</keyword>
<dbReference type="OrthoDB" id="3015170at2759"/>
<dbReference type="InterPro" id="IPR012337">
    <property type="entry name" value="RNaseH-like_sf"/>
</dbReference>
<keyword evidence="1" id="KW-0064">Aspartyl protease</keyword>
<dbReference type="EMBL" id="FUEG01000011">
    <property type="protein sequence ID" value="SJL09913.1"/>
    <property type="molecule type" value="Genomic_DNA"/>
</dbReference>
<dbReference type="Pfam" id="PF22936">
    <property type="entry name" value="Pol_BBD"/>
    <property type="match status" value="1"/>
</dbReference>
<sequence length="1360" mass="151917">MEKLEDKLEEYEQKEAKMRCIIYESISDSTFNEIKGEATAALVWKKLIAVMTGKGDLVREHLLTRLSNMSCPDEGNMREHLGEMKILRERIEGMGLKIEDNQYTSMIQKSLPPSYDHIRCTLSAASKFTAKPLTSDILVAALHEEWDEEVASKATAENVAMSAQRQNRGKGQGSGGKSKKRPDRSHLKCTNPVCGKTGHLIADCWCEGGGKAGQGPASKKNKAKGKGKAKESASAAIDESDDEHVIAVVADDNDDSNVALMCTSDYKAEGDAHVARGEEVTAIADCGASKTYSPERWRFKNYTNIDPKPIKAANGQVFYAVGKGDLQMPLPMGKDEKPTIARFRNAYHAPKMAYTLISLSHVSRAGFPIHIEPSDRTMYIRTPRPDAKVIAKIPETGGLYIISTPGTRQTTGAKPDVAMAAGKLKVNITELHNICAHRSHATLRRMYVDGHIEGIELDLDSKPEFCETCVKAKAKRKPFPKQGQYEYVENTGDKVVGDLMGPMSVVSLGGARYACTYRDLHTHESKSEYLSKKSGTFGSYKRYEIWIKVQRGVEVIKILGTDRGGEFLSDEFTQHLKAKGTERHLTVHDSPQSNGIAERSNGYLMDTTRAFLISSGLPKYLWAEAHRHAEWVYNRTPTKAIPSGKTPFEMATGRKPNISGLRPWGCRCWARFVGIDTEAKGWRIYWPGKRRVSIERDVYFNKEDLTPEPFVVEGEDEDIDSPQAPKSSTTLQPTENQPDEPQNPTETHPERPESPLTDIESDPTPQPSRPKRSAAPKPGQLTQPDLRKRPTTAGIAVTVPEDESDDDDDEEPLGSSLVDYAMIADIEPVTMKEALSGPDEGEWRESMLAEVRQCEKKKAWKVMKREDVPTNANIVDTRFVYRVKRNETGEPEKAKSRFVAKGFTQVQGVDYFDTYAPVVRLPSLRILLSMAASHDAIIDQADIKNAYLHANITEEIYIKFPNRYEEFFEIPEHLKGQDVCAKLLKCLYGTKQAGRGWYQTLKATMISLGFTVSNADEAVFYRIESAAKYTIVAVATDDFTIIADSQEESNRFKREIGSHFELVDLGPIHWLLGMHITRDWEKHTISIGQPAYIDQIAKRFGVEDMAPFATPMEANLDLNPESPSVSTEPVTPREKALYRELLGSLMYVAVGSRPEISYSVSALSQYVEEPRSTHLKAAFRVLRYLKGTRDQRLVIGGPDINPKGYHDAAYANQPGRKSMSGFVLFMGQGAVMWTSRKQPIVTVSTGESEYVGLTPASKNMIWLHKILSELSTFIANPSIYPTEPTILYSDSQNALSIAKDSVFHERTKHIGVRYHFIRQTIEQGHIKLQYCPTDDMIADVLTKPLARQKFKKFTEALGVV</sequence>
<evidence type="ECO:0000259" key="4">
    <source>
        <dbReference type="PROSITE" id="PS50994"/>
    </source>
</evidence>
<organism evidence="5 6">
    <name type="scientific">Armillaria ostoyae</name>
    <name type="common">Armillaria root rot fungus</name>
    <dbReference type="NCBI Taxonomy" id="47428"/>
    <lineage>
        <taxon>Eukaryota</taxon>
        <taxon>Fungi</taxon>
        <taxon>Dikarya</taxon>
        <taxon>Basidiomycota</taxon>
        <taxon>Agaricomycotina</taxon>
        <taxon>Agaricomycetes</taxon>
        <taxon>Agaricomycetidae</taxon>
        <taxon>Agaricales</taxon>
        <taxon>Marasmiineae</taxon>
        <taxon>Physalacriaceae</taxon>
        <taxon>Armillaria</taxon>
    </lineage>
</organism>
<keyword evidence="1" id="KW-0378">Hydrolase</keyword>
<dbReference type="Pfam" id="PF25597">
    <property type="entry name" value="SH3_retrovirus"/>
    <property type="match status" value="1"/>
</dbReference>
<dbReference type="Gene3D" id="3.30.420.10">
    <property type="entry name" value="Ribonuclease H-like superfamily/Ribonuclease H"/>
    <property type="match status" value="1"/>
</dbReference>
<feature type="domain" description="Integrase catalytic" evidence="4">
    <location>
        <begin position="476"/>
        <end position="655"/>
    </location>
</feature>
<dbReference type="InterPro" id="IPR043502">
    <property type="entry name" value="DNA/RNA_pol_sf"/>
</dbReference>
<proteinExistence type="predicted"/>
<dbReference type="Proteomes" id="UP000219338">
    <property type="component" value="Unassembled WGS sequence"/>
</dbReference>
<dbReference type="Pfam" id="PF07727">
    <property type="entry name" value="RVT_2"/>
    <property type="match status" value="1"/>
</dbReference>
<dbReference type="InterPro" id="IPR036397">
    <property type="entry name" value="RNaseH_sf"/>
</dbReference>
<keyword evidence="1" id="KW-0645">Protease</keyword>
<protein>
    <recommendedName>
        <fullName evidence="4">Integrase catalytic domain-containing protein</fullName>
    </recommendedName>
</protein>
<dbReference type="InterPro" id="IPR013103">
    <property type="entry name" value="RVT_2"/>
</dbReference>
<name>A0A284RMC5_ARMOS</name>
<dbReference type="SUPFAM" id="SSF53098">
    <property type="entry name" value="Ribonuclease H-like"/>
    <property type="match status" value="1"/>
</dbReference>
<feature type="region of interest" description="Disordered" evidence="3">
    <location>
        <begin position="708"/>
        <end position="792"/>
    </location>
</feature>
<evidence type="ECO:0000256" key="3">
    <source>
        <dbReference type="SAM" id="MobiDB-lite"/>
    </source>
</evidence>
<feature type="region of interest" description="Disordered" evidence="3">
    <location>
        <begin position="211"/>
        <end position="237"/>
    </location>
</feature>
<dbReference type="SUPFAM" id="SSF56672">
    <property type="entry name" value="DNA/RNA polymerases"/>
    <property type="match status" value="1"/>
</dbReference>
<dbReference type="InterPro" id="IPR001584">
    <property type="entry name" value="Integrase_cat-core"/>
</dbReference>
<dbReference type="GO" id="GO:0003723">
    <property type="term" value="F:RNA binding"/>
    <property type="evidence" value="ECO:0007669"/>
    <property type="project" value="UniProtKB-KW"/>
</dbReference>
<dbReference type="InterPro" id="IPR057670">
    <property type="entry name" value="SH3_retrovirus"/>
</dbReference>
<dbReference type="CDD" id="cd09272">
    <property type="entry name" value="RNase_HI_RT_Ty1"/>
    <property type="match status" value="1"/>
</dbReference>
<feature type="region of interest" description="Disordered" evidence="3">
    <location>
        <begin position="159"/>
        <end position="187"/>
    </location>
</feature>
<dbReference type="GO" id="GO:0015074">
    <property type="term" value="P:DNA integration"/>
    <property type="evidence" value="ECO:0007669"/>
    <property type="project" value="InterPro"/>
</dbReference>
<dbReference type="InterPro" id="IPR054722">
    <property type="entry name" value="PolX-like_BBD"/>
</dbReference>
<evidence type="ECO:0000313" key="6">
    <source>
        <dbReference type="Proteomes" id="UP000219338"/>
    </source>
</evidence>
<gene>
    <name evidence="5" type="ORF">ARMOST_13294</name>
</gene>
<dbReference type="Pfam" id="PF14223">
    <property type="entry name" value="Retrotran_gag_2"/>
    <property type="match status" value="1"/>
</dbReference>
<evidence type="ECO:0000256" key="1">
    <source>
        <dbReference type="ARBA" id="ARBA00022750"/>
    </source>
</evidence>
<evidence type="ECO:0000313" key="5">
    <source>
        <dbReference type="EMBL" id="SJL09913.1"/>
    </source>
</evidence>
<dbReference type="STRING" id="47428.A0A284RMC5"/>
<evidence type="ECO:0000256" key="2">
    <source>
        <dbReference type="ARBA" id="ARBA00022884"/>
    </source>
</evidence>
<keyword evidence="2" id="KW-0694">RNA-binding</keyword>
<dbReference type="GO" id="GO:0005634">
    <property type="term" value="C:nucleus"/>
    <property type="evidence" value="ECO:0007669"/>
    <property type="project" value="UniProtKB-ARBA"/>
</dbReference>
<reference evidence="6" key="1">
    <citation type="journal article" date="2017" name="Nat. Ecol. Evol.">
        <title>Genome expansion and lineage-specific genetic innovations in the forest pathogenic fungi Armillaria.</title>
        <authorList>
            <person name="Sipos G."/>
            <person name="Prasanna A.N."/>
            <person name="Walter M.C."/>
            <person name="O'Connor E."/>
            <person name="Balint B."/>
            <person name="Krizsan K."/>
            <person name="Kiss B."/>
            <person name="Hess J."/>
            <person name="Varga T."/>
            <person name="Slot J."/>
            <person name="Riley R."/>
            <person name="Boka B."/>
            <person name="Rigling D."/>
            <person name="Barry K."/>
            <person name="Lee J."/>
            <person name="Mihaltcheva S."/>
            <person name="LaButti K."/>
            <person name="Lipzen A."/>
            <person name="Waldron R."/>
            <person name="Moloney N.M."/>
            <person name="Sperisen C."/>
            <person name="Kredics L."/>
            <person name="Vagvoelgyi C."/>
            <person name="Patrignani A."/>
            <person name="Fitzpatrick D."/>
            <person name="Nagy I."/>
            <person name="Doyle S."/>
            <person name="Anderson J.B."/>
            <person name="Grigoriev I.V."/>
            <person name="Gueldener U."/>
            <person name="Muensterkoetter M."/>
            <person name="Nagy L.G."/>
        </authorList>
    </citation>
    <scope>NUCLEOTIDE SEQUENCE [LARGE SCALE GENOMIC DNA]</scope>
    <source>
        <strain evidence="6">C18/9</strain>
    </source>
</reference>